<dbReference type="EMBL" id="VIIS01002160">
    <property type="protein sequence ID" value="KAF0287827.1"/>
    <property type="molecule type" value="Genomic_DNA"/>
</dbReference>
<gene>
    <name evidence="3" type="ORF">FJT64_013751</name>
</gene>
<dbReference type="AlphaFoldDB" id="A0A6A4UVP6"/>
<feature type="compositionally biased region" description="Pro residues" evidence="1">
    <location>
        <begin position="161"/>
        <end position="173"/>
    </location>
</feature>
<protein>
    <recommendedName>
        <fullName evidence="2">PWWP domain-containing protein</fullName>
    </recommendedName>
</protein>
<feature type="compositionally biased region" description="Pro residues" evidence="1">
    <location>
        <begin position="411"/>
        <end position="420"/>
    </location>
</feature>
<dbReference type="GO" id="GO:0005634">
    <property type="term" value="C:nucleus"/>
    <property type="evidence" value="ECO:0007669"/>
    <property type="project" value="TreeGrafter"/>
</dbReference>
<feature type="compositionally biased region" description="Basic residues" evidence="1">
    <location>
        <begin position="32"/>
        <end position="43"/>
    </location>
</feature>
<dbReference type="Gene3D" id="2.30.30.140">
    <property type="match status" value="1"/>
</dbReference>
<dbReference type="GO" id="GO:0010369">
    <property type="term" value="C:chromocenter"/>
    <property type="evidence" value="ECO:0007669"/>
    <property type="project" value="TreeGrafter"/>
</dbReference>
<feature type="compositionally biased region" description="Low complexity" evidence="1">
    <location>
        <begin position="148"/>
        <end position="160"/>
    </location>
</feature>
<dbReference type="Pfam" id="PF00855">
    <property type="entry name" value="PWWP"/>
    <property type="match status" value="1"/>
</dbReference>
<feature type="region of interest" description="Disordered" evidence="1">
    <location>
        <begin position="20"/>
        <end position="55"/>
    </location>
</feature>
<feature type="region of interest" description="Disordered" evidence="1">
    <location>
        <begin position="556"/>
        <end position="619"/>
    </location>
</feature>
<dbReference type="PANTHER" id="PTHR16112">
    <property type="entry name" value="METHYL-CPG BINDING PROTEIN, DROSOPHILA"/>
    <property type="match status" value="1"/>
</dbReference>
<feature type="compositionally biased region" description="Low complexity" evidence="1">
    <location>
        <begin position="280"/>
        <end position="336"/>
    </location>
</feature>
<evidence type="ECO:0000256" key="1">
    <source>
        <dbReference type="SAM" id="MobiDB-lite"/>
    </source>
</evidence>
<dbReference type="PROSITE" id="PS50812">
    <property type="entry name" value="PWWP"/>
    <property type="match status" value="1"/>
</dbReference>
<feature type="region of interest" description="Disordered" evidence="1">
    <location>
        <begin position="400"/>
        <end position="434"/>
    </location>
</feature>
<organism evidence="3 4">
    <name type="scientific">Amphibalanus amphitrite</name>
    <name type="common">Striped barnacle</name>
    <name type="synonym">Balanus amphitrite</name>
    <dbReference type="NCBI Taxonomy" id="1232801"/>
    <lineage>
        <taxon>Eukaryota</taxon>
        <taxon>Metazoa</taxon>
        <taxon>Ecdysozoa</taxon>
        <taxon>Arthropoda</taxon>
        <taxon>Crustacea</taxon>
        <taxon>Multicrustacea</taxon>
        <taxon>Cirripedia</taxon>
        <taxon>Thoracica</taxon>
        <taxon>Thoracicalcarea</taxon>
        <taxon>Balanomorpha</taxon>
        <taxon>Balanoidea</taxon>
        <taxon>Balanidae</taxon>
        <taxon>Amphibalaninae</taxon>
        <taxon>Amphibalanus</taxon>
    </lineage>
</organism>
<feature type="region of interest" description="Disordered" evidence="1">
    <location>
        <begin position="107"/>
        <end position="127"/>
    </location>
</feature>
<evidence type="ECO:0000259" key="2">
    <source>
        <dbReference type="PROSITE" id="PS50812"/>
    </source>
</evidence>
<name>A0A6A4UVP6_AMPAM</name>
<feature type="domain" description="PWWP" evidence="2">
    <location>
        <begin position="622"/>
        <end position="662"/>
    </location>
</feature>
<reference evidence="3 4" key="1">
    <citation type="submission" date="2019-07" db="EMBL/GenBank/DDBJ databases">
        <title>Draft genome assembly of a fouling barnacle, Amphibalanus amphitrite (Darwin, 1854): The first reference genome for Thecostraca.</title>
        <authorList>
            <person name="Kim W."/>
        </authorList>
    </citation>
    <scope>NUCLEOTIDE SEQUENCE [LARGE SCALE GENOMIC DNA]</scope>
    <source>
        <strain evidence="3">SNU_AA5</strain>
        <tissue evidence="3">Soma without cirri and trophi</tissue>
    </source>
</reference>
<evidence type="ECO:0000313" key="4">
    <source>
        <dbReference type="Proteomes" id="UP000440578"/>
    </source>
</evidence>
<dbReference type="SUPFAM" id="SSF63748">
    <property type="entry name" value="Tudor/PWWP/MBT"/>
    <property type="match status" value="1"/>
</dbReference>
<accession>A0A6A4UVP6</accession>
<comment type="caution">
    <text evidence="3">The sequence shown here is derived from an EMBL/GenBank/DDBJ whole genome shotgun (WGS) entry which is preliminary data.</text>
</comment>
<evidence type="ECO:0000313" key="3">
    <source>
        <dbReference type="EMBL" id="KAF0287827.1"/>
    </source>
</evidence>
<dbReference type="InterPro" id="IPR000313">
    <property type="entry name" value="PWWP_dom"/>
</dbReference>
<feature type="region of interest" description="Disordered" evidence="1">
    <location>
        <begin position="141"/>
        <end position="178"/>
    </location>
</feature>
<proteinExistence type="predicted"/>
<dbReference type="GO" id="GO:0003682">
    <property type="term" value="F:chromatin binding"/>
    <property type="evidence" value="ECO:0007669"/>
    <property type="project" value="TreeGrafter"/>
</dbReference>
<feature type="region of interest" description="Disordered" evidence="1">
    <location>
        <begin position="280"/>
        <end position="348"/>
    </location>
</feature>
<dbReference type="OrthoDB" id="641149at2759"/>
<dbReference type="PANTHER" id="PTHR16112:SF16">
    <property type="entry name" value="SIX-BANDED, ISOFORM H"/>
    <property type="match status" value="1"/>
</dbReference>
<dbReference type="Proteomes" id="UP000440578">
    <property type="component" value="Unassembled WGS sequence"/>
</dbReference>
<keyword evidence="4" id="KW-1185">Reference proteome</keyword>
<sequence length="709" mass="72422">MERAQAPLLASAPVPWQRGAAPCRASWEEARRRRQAARGRRRLSLPGRSSPCPNVDVRQLERLSPPVCSSAAPPASVHQAGGLAMPSFLDDPSGYLAQQTQLLNDTMQEGLSPVPPPPQQPTSTAHPQIGLARTGAVTGRVTAASDGSEVPVSEAAVEEPSPAPAPVPTPPPAATSTPVSLPAAVTLAAPVEAQATTVAMETAPSAPISVPSAPISAPTLAPAASTAVLSGSAPSSIPLPLQLPVSVCIPVSSFSMTPVSVSMSVALPLVQGAVTSVQHPSAARSAPGRVAASRAAAPPPVRTSVTATPTTVMATPRAPSATRPSPACQPRRATPPTLAPAPPPQQYQVLGQPELPLVQSLPAGQIILPSGQVILTQPIQPMLQYVNAFPMQSPVLLPGGGLLQTVEEPRPVAPPPPPPTSGRRRRRKPQERSATVASMLRGAAPPAAAAPGVMNGLPTFVVGAAGKPLVLSSGQPGVNFLQPLLLPGAGGQVFIQNMSMGAPLLSAGSVFPVSAAPQVAGGQLLQVVSVLGDAAAPAAPAAAAAPLVAAPPAVVQTPADSSTPDGAGGWPGRVSPPQEAGLVSSTVEPADSDTEPEETGRAALKRKRPHPDEPAQTPGFAVGDLVWGSNQGLDSWPGQVIQRTDVQPCPAGHVWVRWFGDHTMSLQTVASLRKFHTHNTAKHKKSHALNGSFEEALQEALTAVNRQRN</sequence>